<keyword evidence="4" id="KW-1185">Reference proteome</keyword>
<dbReference type="PROSITE" id="PS50011">
    <property type="entry name" value="PROTEIN_KINASE_DOM"/>
    <property type="match status" value="1"/>
</dbReference>
<dbReference type="Gene3D" id="1.10.510.10">
    <property type="entry name" value="Transferase(Phosphotransferase) domain 1"/>
    <property type="match status" value="1"/>
</dbReference>
<evidence type="ECO:0000259" key="2">
    <source>
        <dbReference type="PROSITE" id="PS50011"/>
    </source>
</evidence>
<comment type="caution">
    <text evidence="3">The sequence shown here is derived from an EMBL/GenBank/DDBJ whole genome shotgun (WGS) entry which is preliminary data.</text>
</comment>
<dbReference type="SUPFAM" id="SSF56112">
    <property type="entry name" value="Protein kinase-like (PK-like)"/>
    <property type="match status" value="1"/>
</dbReference>
<dbReference type="InterPro" id="IPR001245">
    <property type="entry name" value="Ser-Thr/Tyr_kinase_cat_dom"/>
</dbReference>
<dbReference type="PANTHER" id="PTHR23257">
    <property type="entry name" value="SERINE-THREONINE PROTEIN KINASE"/>
    <property type="match status" value="1"/>
</dbReference>
<dbReference type="EMBL" id="JARBJD010000098">
    <property type="protein sequence ID" value="KAK2952864.1"/>
    <property type="molecule type" value="Genomic_DNA"/>
</dbReference>
<dbReference type="InterPro" id="IPR050167">
    <property type="entry name" value="Ser_Thr_protein_kinase"/>
</dbReference>
<accession>A0ABQ9XM85</accession>
<reference evidence="3 4" key="1">
    <citation type="journal article" date="2022" name="bioRxiv">
        <title>Genomics of Preaxostyla Flagellates Illuminates Evolutionary Transitions and the Path Towards Mitochondrial Loss.</title>
        <authorList>
            <person name="Novak L.V.F."/>
            <person name="Treitli S.C."/>
            <person name="Pyrih J."/>
            <person name="Halakuc P."/>
            <person name="Pipaliya S.V."/>
            <person name="Vacek V."/>
            <person name="Brzon O."/>
            <person name="Soukal P."/>
            <person name="Eme L."/>
            <person name="Dacks J.B."/>
            <person name="Karnkowska A."/>
            <person name="Elias M."/>
            <person name="Hampl V."/>
        </authorList>
    </citation>
    <scope>NUCLEOTIDE SEQUENCE [LARGE SCALE GENOMIC DNA]</scope>
    <source>
        <strain evidence="3">NAU3</strain>
        <tissue evidence="3">Gut</tissue>
    </source>
</reference>
<dbReference type="Pfam" id="PF07714">
    <property type="entry name" value="PK_Tyr_Ser-Thr"/>
    <property type="match status" value="1"/>
</dbReference>
<protein>
    <recommendedName>
        <fullName evidence="2">Protein kinase domain-containing protein</fullName>
    </recommendedName>
</protein>
<proteinExistence type="predicted"/>
<keyword evidence="1" id="KW-0472">Membrane</keyword>
<evidence type="ECO:0000313" key="4">
    <source>
        <dbReference type="Proteomes" id="UP001281761"/>
    </source>
</evidence>
<dbReference type="InterPro" id="IPR011009">
    <property type="entry name" value="Kinase-like_dom_sf"/>
</dbReference>
<organism evidence="3 4">
    <name type="scientific">Blattamonas nauphoetae</name>
    <dbReference type="NCBI Taxonomy" id="2049346"/>
    <lineage>
        <taxon>Eukaryota</taxon>
        <taxon>Metamonada</taxon>
        <taxon>Preaxostyla</taxon>
        <taxon>Oxymonadida</taxon>
        <taxon>Blattamonas</taxon>
    </lineage>
</organism>
<feature type="transmembrane region" description="Helical" evidence="1">
    <location>
        <begin position="319"/>
        <end position="342"/>
    </location>
</feature>
<evidence type="ECO:0000256" key="1">
    <source>
        <dbReference type="SAM" id="Phobius"/>
    </source>
</evidence>
<gene>
    <name evidence="3" type="ORF">BLNAU_12185</name>
</gene>
<dbReference type="InterPro" id="IPR000719">
    <property type="entry name" value="Prot_kinase_dom"/>
</dbReference>
<sequence length="657" mass="72450">MSGHEVVIESLPTTKPGLFVSPSSSLSEMEGEGMVEVIGGRLRLRDVDVVLSDSPSLIFVRMVGGHLTMESCSLVGSEENPTINSINSNSFLCEWSGGAIVLEEAITNITSSTFSELPFGAINMKGGHLTIRTTSFDSNNPQLSDFPSFRRNIRCSEKGDVKIASLNGGDGKADHPHLWLSHDDCVLSEEDVNANAPFFIPTLSSSSTSTLNKTLQAFDLTMKGTMLIPCSLILEVFETKKDGSVGKTIRIPLSVDSVKSFNETQIEMSLPLSSLSGFEKSLEWCGRVVFGVNDRTESFVIQKNSVDRAAQAVRENMKWWIPLVVCLVCVVLIVIVVVIIFWRRRKNNSKTEQMQIPQELEEDEARMEVDQKMEETIPGNSDDCLIKTQQTINSNMNGPNSTSMPPTMRGQHFVEVLGESGEVEFVDLMKVDTLFDVLHRPEKQRAINKKEVSRSMAKGLIRIVKDFKTSGIITRFSPHWVLMNNAVVQLRLGTIAEGTGDGKDRTQNDSIQGQIVGDEAKGSFFGERLSAAKSGPTEGQRWKAPEANRSNGEKIDVESALVFSLGLVLWEVWTGEVPWKEIDEANAARQNEGGVLPNLKQVLDEDVRSLVEKCLSFDPKQRPSLQDVFDGLNGSELKVAEQPSHVSKPNDSLDVRS</sequence>
<keyword evidence="1" id="KW-0812">Transmembrane</keyword>
<evidence type="ECO:0000313" key="3">
    <source>
        <dbReference type="EMBL" id="KAK2952864.1"/>
    </source>
</evidence>
<dbReference type="Proteomes" id="UP001281761">
    <property type="component" value="Unassembled WGS sequence"/>
</dbReference>
<name>A0ABQ9XM85_9EUKA</name>
<keyword evidence="1" id="KW-1133">Transmembrane helix</keyword>
<feature type="domain" description="Protein kinase" evidence="2">
    <location>
        <begin position="279"/>
        <end position="637"/>
    </location>
</feature>